<dbReference type="InterPro" id="IPR001647">
    <property type="entry name" value="HTH_TetR"/>
</dbReference>
<evidence type="ECO:0000256" key="2">
    <source>
        <dbReference type="ARBA" id="ARBA00023125"/>
    </source>
</evidence>
<dbReference type="InterPro" id="IPR050109">
    <property type="entry name" value="HTH-type_TetR-like_transc_reg"/>
</dbReference>
<evidence type="ECO:0000256" key="1">
    <source>
        <dbReference type="ARBA" id="ARBA00023015"/>
    </source>
</evidence>
<dbReference type="InterPro" id="IPR036271">
    <property type="entry name" value="Tet_transcr_reg_TetR-rel_C_sf"/>
</dbReference>
<dbReference type="PRINTS" id="PR00455">
    <property type="entry name" value="HTHTETR"/>
</dbReference>
<dbReference type="Proteomes" id="UP000683429">
    <property type="component" value="Chromosome"/>
</dbReference>
<evidence type="ECO:0000313" key="9">
    <source>
        <dbReference type="Proteomes" id="UP000683429"/>
    </source>
</evidence>
<dbReference type="GO" id="GO:0003700">
    <property type="term" value="F:DNA-binding transcription factor activity"/>
    <property type="evidence" value="ECO:0007669"/>
    <property type="project" value="TreeGrafter"/>
</dbReference>
<feature type="DNA-binding region" description="H-T-H motif" evidence="4">
    <location>
        <begin position="30"/>
        <end position="49"/>
    </location>
</feature>
<gene>
    <name evidence="6" type="ORF">KP014_02695</name>
    <name evidence="7" type="ORF">SAMN04487895_11439</name>
</gene>
<dbReference type="Gene3D" id="1.10.357.10">
    <property type="entry name" value="Tetracycline Repressor, domain 2"/>
    <property type="match status" value="1"/>
</dbReference>
<keyword evidence="1" id="KW-0805">Transcription regulation</keyword>
<dbReference type="RefSeq" id="WP_036601532.1">
    <property type="nucleotide sequence ID" value="NZ_CP076607.1"/>
</dbReference>
<dbReference type="PANTHER" id="PTHR30055">
    <property type="entry name" value="HTH-TYPE TRANSCRIPTIONAL REGULATOR RUTR"/>
    <property type="match status" value="1"/>
</dbReference>
<dbReference type="EMBL" id="FODH01000014">
    <property type="protein sequence ID" value="SEO90163.1"/>
    <property type="molecule type" value="Genomic_DNA"/>
</dbReference>
<evidence type="ECO:0000256" key="3">
    <source>
        <dbReference type="ARBA" id="ARBA00023163"/>
    </source>
</evidence>
<dbReference type="Pfam" id="PF00440">
    <property type="entry name" value="TetR_N"/>
    <property type="match status" value="1"/>
</dbReference>
<sequence>MSKKHIDSKRDDIINAAVTLFSQKGIDGTNVKEIGKLVGVTDAALYKHFPSKTALAEQVYIHYLEQYTKVIDYFANMSIPFNEKLAFLIQELMKMIAEDRFGFLLLGQNHDCLSEVLRNRRQPAMALVDLIQAGVHNHEIPNQDPYLSATLFIGAFLRLPILMDNMILPQQLEQTTLQIQVRIAGLLGSK</sequence>
<dbReference type="OrthoDB" id="509229at2"/>
<dbReference type="STRING" id="1333845.SAMN04487895_11439"/>
<dbReference type="SUPFAM" id="SSF48498">
    <property type="entry name" value="Tetracyclin repressor-like, C-terminal domain"/>
    <property type="match status" value="1"/>
</dbReference>
<dbReference type="EMBL" id="CP076607">
    <property type="protein sequence ID" value="QWU16197.1"/>
    <property type="molecule type" value="Genomic_DNA"/>
</dbReference>
<evidence type="ECO:0000256" key="4">
    <source>
        <dbReference type="PROSITE-ProRule" id="PRU00335"/>
    </source>
</evidence>
<dbReference type="Proteomes" id="UP000198809">
    <property type="component" value="Unassembled WGS sequence"/>
</dbReference>
<dbReference type="AlphaFoldDB" id="A0A1H8THZ2"/>
<evidence type="ECO:0000259" key="5">
    <source>
        <dbReference type="PROSITE" id="PS50977"/>
    </source>
</evidence>
<evidence type="ECO:0000313" key="8">
    <source>
        <dbReference type="Proteomes" id="UP000198809"/>
    </source>
</evidence>
<keyword evidence="2 4" id="KW-0238">DNA-binding</keyword>
<accession>A0A1H8THZ2</accession>
<organism evidence="7 8">
    <name type="scientific">Paenibacillus sophorae</name>
    <dbReference type="NCBI Taxonomy" id="1333845"/>
    <lineage>
        <taxon>Bacteria</taxon>
        <taxon>Bacillati</taxon>
        <taxon>Bacillota</taxon>
        <taxon>Bacilli</taxon>
        <taxon>Bacillales</taxon>
        <taxon>Paenibacillaceae</taxon>
        <taxon>Paenibacillus</taxon>
    </lineage>
</organism>
<feature type="domain" description="HTH tetR-type" evidence="5">
    <location>
        <begin position="7"/>
        <end position="67"/>
    </location>
</feature>
<reference evidence="6 9" key="2">
    <citation type="submission" date="2021-06" db="EMBL/GenBank/DDBJ databases">
        <title>Whole genome sequence of Paenibacillus sophorae DSM23020 for comparative genomics.</title>
        <authorList>
            <person name="Kim M.-J."/>
            <person name="Lee G."/>
            <person name="Shin J.-H."/>
        </authorList>
    </citation>
    <scope>NUCLEOTIDE SEQUENCE [LARGE SCALE GENOMIC DNA]</scope>
    <source>
        <strain evidence="6 9">DSM 23020</strain>
    </source>
</reference>
<dbReference type="PANTHER" id="PTHR30055:SF234">
    <property type="entry name" value="HTH-TYPE TRANSCRIPTIONAL REGULATOR BETI"/>
    <property type="match status" value="1"/>
</dbReference>
<dbReference type="PROSITE" id="PS50977">
    <property type="entry name" value="HTH_TETR_2"/>
    <property type="match status" value="1"/>
</dbReference>
<dbReference type="GO" id="GO:0000976">
    <property type="term" value="F:transcription cis-regulatory region binding"/>
    <property type="evidence" value="ECO:0007669"/>
    <property type="project" value="TreeGrafter"/>
</dbReference>
<dbReference type="InterPro" id="IPR009057">
    <property type="entry name" value="Homeodomain-like_sf"/>
</dbReference>
<dbReference type="SUPFAM" id="SSF46689">
    <property type="entry name" value="Homeodomain-like"/>
    <property type="match status" value="1"/>
</dbReference>
<proteinExistence type="predicted"/>
<keyword evidence="9" id="KW-1185">Reference proteome</keyword>
<evidence type="ECO:0000313" key="7">
    <source>
        <dbReference type="EMBL" id="SEO90163.1"/>
    </source>
</evidence>
<evidence type="ECO:0000313" key="6">
    <source>
        <dbReference type="EMBL" id="QWU16197.1"/>
    </source>
</evidence>
<name>A0A1H8THZ2_9BACL</name>
<protein>
    <submittedName>
        <fullName evidence="6">TetR/AcrR family transcriptional regulator</fullName>
    </submittedName>
    <submittedName>
        <fullName evidence="7">Transcriptional regulator, TetR family</fullName>
    </submittedName>
</protein>
<reference evidence="7 8" key="1">
    <citation type="submission" date="2016-10" db="EMBL/GenBank/DDBJ databases">
        <authorList>
            <person name="de Groot N.N."/>
        </authorList>
    </citation>
    <scope>NUCLEOTIDE SEQUENCE [LARGE SCALE GENOMIC DNA]</scope>
    <source>
        <strain evidence="7 8">CGMCC 1.10238</strain>
    </source>
</reference>
<keyword evidence="3" id="KW-0804">Transcription</keyword>